<dbReference type="EMBL" id="JAAZWO010000002">
    <property type="protein sequence ID" value="MBC2396554.1"/>
    <property type="molecule type" value="Genomic_DNA"/>
</dbReference>
<dbReference type="PANTHER" id="PTHR10515:SF0">
    <property type="entry name" value="THYMIDINE PHOSPHORYLASE"/>
    <property type="match status" value="1"/>
</dbReference>
<feature type="domain" description="Pyrimidine nucleoside phosphorylase C-terminal" evidence="13">
    <location>
        <begin position="345"/>
        <end position="419"/>
    </location>
</feature>
<dbReference type="InterPro" id="IPR000053">
    <property type="entry name" value="Thymidine/pyrmidine_PPase"/>
</dbReference>
<dbReference type="Gene3D" id="3.40.1030.10">
    <property type="entry name" value="Nucleoside phosphorylase/phosphoribosyltransferase catalytic domain"/>
    <property type="match status" value="1"/>
</dbReference>
<accession>A0A923E8U4</accession>
<dbReference type="InterPro" id="IPR036566">
    <property type="entry name" value="PYNP-like_C_sf"/>
</dbReference>
<evidence type="ECO:0000313" key="15">
    <source>
        <dbReference type="Proteomes" id="UP000563151"/>
    </source>
</evidence>
<dbReference type="PIRSF" id="PIRSF000478">
    <property type="entry name" value="TP_PyNP"/>
    <property type="match status" value="1"/>
</dbReference>
<dbReference type="InterPro" id="IPR018090">
    <property type="entry name" value="Pyrmidine_PPas_bac/euk"/>
</dbReference>
<dbReference type="InterPro" id="IPR013102">
    <property type="entry name" value="PYNP_C"/>
</dbReference>
<evidence type="ECO:0000256" key="12">
    <source>
        <dbReference type="ARBA" id="ARBA00048525"/>
    </source>
</evidence>
<comment type="catalytic activity">
    <reaction evidence="12">
        <text>thymidine + phosphate = 2-deoxy-alpha-D-ribose 1-phosphate + thymine</text>
        <dbReference type="Rhea" id="RHEA:16037"/>
        <dbReference type="ChEBI" id="CHEBI:17748"/>
        <dbReference type="ChEBI" id="CHEBI:17821"/>
        <dbReference type="ChEBI" id="CHEBI:43474"/>
        <dbReference type="ChEBI" id="CHEBI:57259"/>
        <dbReference type="EC" id="2.4.2.2"/>
    </reaction>
</comment>
<dbReference type="AlphaFoldDB" id="A0A923E8U4"/>
<evidence type="ECO:0000256" key="10">
    <source>
        <dbReference type="ARBA" id="ARBA00022723"/>
    </source>
</evidence>
<dbReference type="SMART" id="SM00941">
    <property type="entry name" value="PYNP_C"/>
    <property type="match status" value="1"/>
</dbReference>
<dbReference type="GO" id="GO:0006206">
    <property type="term" value="P:pyrimidine nucleobase metabolic process"/>
    <property type="evidence" value="ECO:0007669"/>
    <property type="project" value="InterPro"/>
</dbReference>
<dbReference type="InterPro" id="IPR017459">
    <property type="entry name" value="Glycosyl_Trfase_fam3_N_dom"/>
</dbReference>
<keyword evidence="10" id="KW-0479">Metal-binding</keyword>
<reference evidence="14 15" key="1">
    <citation type="submission" date="2020-04" db="EMBL/GenBank/DDBJ databases">
        <title>Genomic insights into acetone-butanol-ethanol (ABE) fermentation by sequencing solventogenic clostridia strains.</title>
        <authorList>
            <person name="Brown S."/>
        </authorList>
    </citation>
    <scope>NUCLEOTIDE SEQUENCE [LARGE SCALE GENOMIC DNA]</scope>
    <source>
        <strain evidence="14 15">DJ011</strain>
    </source>
</reference>
<dbReference type="InterPro" id="IPR036320">
    <property type="entry name" value="Glycosyl_Trfase_fam3_N_dom_sf"/>
</dbReference>
<evidence type="ECO:0000256" key="3">
    <source>
        <dbReference type="ARBA" id="ARBA00003877"/>
    </source>
</evidence>
<dbReference type="GO" id="GO:0046872">
    <property type="term" value="F:metal ion binding"/>
    <property type="evidence" value="ECO:0007669"/>
    <property type="project" value="UniProtKB-KW"/>
</dbReference>
<dbReference type="RefSeq" id="WP_035148696.1">
    <property type="nucleotide sequence ID" value="NZ_JAAZWO010000002.1"/>
</dbReference>
<evidence type="ECO:0000256" key="4">
    <source>
        <dbReference type="ARBA" id="ARBA00006915"/>
    </source>
</evidence>
<dbReference type="Proteomes" id="UP000563151">
    <property type="component" value="Unassembled WGS sequence"/>
</dbReference>
<comment type="subunit">
    <text evidence="5">Homodimer.</text>
</comment>
<comment type="catalytic activity">
    <reaction evidence="1">
        <text>2'-deoxyuridine + phosphate = 2-deoxy-alpha-D-ribose 1-phosphate + uracil</text>
        <dbReference type="Rhea" id="RHEA:22824"/>
        <dbReference type="ChEBI" id="CHEBI:16450"/>
        <dbReference type="ChEBI" id="CHEBI:17568"/>
        <dbReference type="ChEBI" id="CHEBI:43474"/>
        <dbReference type="ChEBI" id="CHEBI:57259"/>
        <dbReference type="EC" id="2.4.2.2"/>
    </reaction>
</comment>
<protein>
    <recommendedName>
        <fullName evidence="7">Pyrimidine-nucleoside phosphorylase</fullName>
        <ecNumber evidence="6">2.4.2.2</ecNumber>
    </recommendedName>
</protein>
<dbReference type="NCBIfam" id="NF004747">
    <property type="entry name" value="PRK06078.1"/>
    <property type="match status" value="1"/>
</dbReference>
<dbReference type="GO" id="GO:0005829">
    <property type="term" value="C:cytosol"/>
    <property type="evidence" value="ECO:0007669"/>
    <property type="project" value="TreeGrafter"/>
</dbReference>
<organism evidence="14 15">
    <name type="scientific">Clostridium tetanomorphum</name>
    <dbReference type="NCBI Taxonomy" id="1553"/>
    <lineage>
        <taxon>Bacteria</taxon>
        <taxon>Bacillati</taxon>
        <taxon>Bacillota</taxon>
        <taxon>Clostridia</taxon>
        <taxon>Eubacteriales</taxon>
        <taxon>Clostridiaceae</taxon>
        <taxon>Clostridium</taxon>
    </lineage>
</organism>
<dbReference type="GO" id="GO:0004645">
    <property type="term" value="F:1,4-alpha-oligoglucan phosphorylase activity"/>
    <property type="evidence" value="ECO:0007669"/>
    <property type="project" value="InterPro"/>
</dbReference>
<dbReference type="SUPFAM" id="SSF47648">
    <property type="entry name" value="Nucleoside phosphorylase/phosphoribosyltransferase N-terminal domain"/>
    <property type="match status" value="1"/>
</dbReference>
<dbReference type="Pfam" id="PF00591">
    <property type="entry name" value="Glycos_transf_3"/>
    <property type="match status" value="1"/>
</dbReference>
<dbReference type="GO" id="GO:0009032">
    <property type="term" value="F:thymidine phosphorylase activity"/>
    <property type="evidence" value="ECO:0007669"/>
    <property type="project" value="TreeGrafter"/>
</dbReference>
<comment type="cofactor">
    <cofactor evidence="2">
        <name>K(+)</name>
        <dbReference type="ChEBI" id="CHEBI:29103"/>
    </cofactor>
</comment>
<evidence type="ECO:0000256" key="2">
    <source>
        <dbReference type="ARBA" id="ARBA00001958"/>
    </source>
</evidence>
<proteinExistence type="inferred from homology"/>
<dbReference type="PROSITE" id="PS00647">
    <property type="entry name" value="THYMID_PHOSPHORYLASE"/>
    <property type="match status" value="1"/>
</dbReference>
<dbReference type="InterPro" id="IPR000312">
    <property type="entry name" value="Glycosyl_Trfase_fam3"/>
</dbReference>
<comment type="similarity">
    <text evidence="4">Belongs to the thymidine/pyrimidine-nucleoside phosphorylase family.</text>
</comment>
<evidence type="ECO:0000259" key="13">
    <source>
        <dbReference type="SMART" id="SM00941"/>
    </source>
</evidence>
<dbReference type="InterPro" id="IPR017872">
    <property type="entry name" value="Pyrmidine_PPase_CS"/>
</dbReference>
<evidence type="ECO:0000313" key="14">
    <source>
        <dbReference type="EMBL" id="MBC2396554.1"/>
    </source>
</evidence>
<evidence type="ECO:0000256" key="6">
    <source>
        <dbReference type="ARBA" id="ARBA00011889"/>
    </source>
</evidence>
<dbReference type="SUPFAM" id="SSF54680">
    <property type="entry name" value="Pyrimidine nucleoside phosphorylase C-terminal domain"/>
    <property type="match status" value="1"/>
</dbReference>
<dbReference type="EC" id="2.4.2.2" evidence="6"/>
<evidence type="ECO:0000256" key="5">
    <source>
        <dbReference type="ARBA" id="ARBA00011738"/>
    </source>
</evidence>
<evidence type="ECO:0000256" key="9">
    <source>
        <dbReference type="ARBA" id="ARBA00022679"/>
    </source>
</evidence>
<dbReference type="InterPro" id="IPR035902">
    <property type="entry name" value="Nuc_phospho_transferase"/>
</dbReference>
<evidence type="ECO:0000256" key="7">
    <source>
        <dbReference type="ARBA" id="ARBA00014680"/>
    </source>
</evidence>
<keyword evidence="8 14" id="KW-0328">Glycosyltransferase</keyword>
<name>A0A923E8U4_CLOTT</name>
<dbReference type="NCBIfam" id="NF004490">
    <property type="entry name" value="PRK05820.1"/>
    <property type="match status" value="1"/>
</dbReference>
<dbReference type="Pfam" id="PF02885">
    <property type="entry name" value="Glycos_trans_3N"/>
    <property type="match status" value="1"/>
</dbReference>
<keyword evidence="15" id="KW-1185">Reference proteome</keyword>
<gene>
    <name evidence="14" type="ORF">HGG79_02005</name>
</gene>
<dbReference type="Gene3D" id="3.90.1170.30">
    <property type="entry name" value="Pyrimidine nucleoside phosphorylase-like, C-terminal domain"/>
    <property type="match status" value="1"/>
</dbReference>
<dbReference type="NCBIfam" id="TIGR02644">
    <property type="entry name" value="Y_phosphoryl"/>
    <property type="match status" value="1"/>
</dbReference>
<dbReference type="Pfam" id="PF07831">
    <property type="entry name" value="PYNP_C"/>
    <property type="match status" value="1"/>
</dbReference>
<keyword evidence="9 14" id="KW-0808">Transferase</keyword>
<dbReference type="Gene3D" id="1.20.970.10">
    <property type="entry name" value="Transferase, Pyrimidine Nucleoside Phosphorylase, Chain C"/>
    <property type="match status" value="1"/>
</dbReference>
<sequence length="434" mass="47237">MRMYDIILKKRNGQELTSEEINYFIDNYTKGYIPDYQAAALIMAIYFQKMNKRETADLTMAMAHSGDVLDLSSINGIKVDKHSTGGVGDTTTLVLGPMVASLGIPVAKMSGRGLGHTGGTIDKLESFSGFSVEMPEDKFIENVNRIKLVVGGQTGNLAPADKKLYALRDVTATVDNISLIASSIMSKKIAAGADCIVLDVKVGEGAFMKTKEDAFHLAEEMVSIGKNVNRTTVAVISDMDQPLGFAVGNALEVKEAINTLKGKGPDDLLQLCLTLGSHMLVLAKRAKDEEEGRRMLIETIETGKALSKLKEFVEAQGGDSSFVDYTDKFPKAEYIIPVKSKIDGYVRKIHAENIGVIAMDLGAGRATKEDKIDLAVGIVLSKKRGDKVYKGDVLAYIYANDIKKAKKAEKDILESYIISDIYNETVPLIYGIVK</sequence>
<dbReference type="SUPFAM" id="SSF52418">
    <property type="entry name" value="Nucleoside phosphorylase/phosphoribosyltransferase catalytic domain"/>
    <property type="match status" value="1"/>
</dbReference>
<evidence type="ECO:0000256" key="1">
    <source>
        <dbReference type="ARBA" id="ARBA00001066"/>
    </source>
</evidence>
<comment type="catalytic activity">
    <reaction evidence="11">
        <text>uridine + phosphate = alpha-D-ribose 1-phosphate + uracil</text>
        <dbReference type="Rhea" id="RHEA:24388"/>
        <dbReference type="ChEBI" id="CHEBI:16704"/>
        <dbReference type="ChEBI" id="CHEBI:17568"/>
        <dbReference type="ChEBI" id="CHEBI:43474"/>
        <dbReference type="ChEBI" id="CHEBI:57720"/>
        <dbReference type="EC" id="2.4.2.2"/>
    </reaction>
</comment>
<evidence type="ECO:0000256" key="8">
    <source>
        <dbReference type="ARBA" id="ARBA00022676"/>
    </source>
</evidence>
<dbReference type="GO" id="GO:0006213">
    <property type="term" value="P:pyrimidine nucleoside metabolic process"/>
    <property type="evidence" value="ECO:0007669"/>
    <property type="project" value="InterPro"/>
</dbReference>
<dbReference type="PANTHER" id="PTHR10515">
    <property type="entry name" value="THYMIDINE PHOSPHORYLASE"/>
    <property type="match status" value="1"/>
</dbReference>
<dbReference type="FunFam" id="1.20.970.10:FF:000002">
    <property type="entry name" value="Pyrimidine-nucleoside phosphorylase"/>
    <property type="match status" value="1"/>
</dbReference>
<dbReference type="FunFam" id="3.40.1030.10:FF:000003">
    <property type="entry name" value="Pyrimidine-nucleoside phosphorylase"/>
    <property type="match status" value="1"/>
</dbReference>
<comment type="caution">
    <text evidence="14">The sequence shown here is derived from an EMBL/GenBank/DDBJ whole genome shotgun (WGS) entry which is preliminary data.</text>
</comment>
<evidence type="ECO:0000256" key="11">
    <source>
        <dbReference type="ARBA" id="ARBA00048453"/>
    </source>
</evidence>
<comment type="function">
    <text evidence="3">Catalyzes phosphorolysis of the pyrimidine nucleosides uridine, thymidine and 2'-deoxyuridine with the formation of the corresponding pyrimidine base and ribose-1-phosphate.</text>
</comment>